<sequence>MLPSLVLNSFYSGFLALANRFPDCDARVSVVELRILDAPHHPILVFPLHVLDEARTGTRRLLPNMESDFPEKRRVKLYGQAVNVSVVSYGLEVFSSSAAEWIVYRELFKRLELLEALLECNFLEGTLAGLPVFDGMKPTHGAEVKTLRQCSEARARNTEDLDDFGSDSRRLCESLPRWRGAIGIVQNQGLQSVAVPTDSVDHRAVGQCIIAPHYELLQALKTPKKPSKDHLAFRMDQ</sequence>
<accession>A0A8H3FTC5</accession>
<dbReference type="EMBL" id="CAJPDR010000314">
    <property type="protein sequence ID" value="CAF9931886.1"/>
    <property type="molecule type" value="Genomic_DNA"/>
</dbReference>
<dbReference type="Proteomes" id="UP000664203">
    <property type="component" value="Unassembled WGS sequence"/>
</dbReference>
<evidence type="ECO:0000313" key="2">
    <source>
        <dbReference type="Proteomes" id="UP000664203"/>
    </source>
</evidence>
<name>A0A8H3FTC5_9LECA</name>
<dbReference type="AlphaFoldDB" id="A0A8H3FTC5"/>
<protein>
    <submittedName>
        <fullName evidence="1">Uncharacterized protein</fullName>
    </submittedName>
</protein>
<organism evidence="1 2">
    <name type="scientific">Alectoria fallacina</name>
    <dbReference type="NCBI Taxonomy" id="1903189"/>
    <lineage>
        <taxon>Eukaryota</taxon>
        <taxon>Fungi</taxon>
        <taxon>Dikarya</taxon>
        <taxon>Ascomycota</taxon>
        <taxon>Pezizomycotina</taxon>
        <taxon>Lecanoromycetes</taxon>
        <taxon>OSLEUM clade</taxon>
        <taxon>Lecanoromycetidae</taxon>
        <taxon>Lecanorales</taxon>
        <taxon>Lecanorineae</taxon>
        <taxon>Parmeliaceae</taxon>
        <taxon>Alectoria</taxon>
    </lineage>
</organism>
<gene>
    <name evidence="1" type="ORF">ALECFALPRED_005119</name>
</gene>
<proteinExistence type="predicted"/>
<comment type="caution">
    <text evidence="1">The sequence shown here is derived from an EMBL/GenBank/DDBJ whole genome shotgun (WGS) entry which is preliminary data.</text>
</comment>
<keyword evidence="2" id="KW-1185">Reference proteome</keyword>
<reference evidence="1" key="1">
    <citation type="submission" date="2021-03" db="EMBL/GenBank/DDBJ databases">
        <authorList>
            <person name="Tagirdzhanova G."/>
        </authorList>
    </citation>
    <scope>NUCLEOTIDE SEQUENCE</scope>
</reference>
<evidence type="ECO:0000313" key="1">
    <source>
        <dbReference type="EMBL" id="CAF9931886.1"/>
    </source>
</evidence>